<comment type="similarity">
    <text evidence="1 2">Belongs to the phD/YefM antitoxin family.</text>
</comment>
<dbReference type="PANTHER" id="PTHR35377">
    <property type="entry name" value="ANTITOXIN VAPB49-RELATED-RELATED"/>
    <property type="match status" value="1"/>
</dbReference>
<name>A0ABX1PFD5_9RHOO</name>
<evidence type="ECO:0000313" key="3">
    <source>
        <dbReference type="EMBL" id="NMG23190.1"/>
    </source>
</evidence>
<evidence type="ECO:0000256" key="2">
    <source>
        <dbReference type="RuleBase" id="RU362080"/>
    </source>
</evidence>
<evidence type="ECO:0000313" key="4">
    <source>
        <dbReference type="Proteomes" id="UP000615989"/>
    </source>
</evidence>
<dbReference type="Proteomes" id="UP000615989">
    <property type="component" value="Unassembled WGS sequence"/>
</dbReference>
<dbReference type="PANTHER" id="PTHR35377:SF4">
    <property type="entry name" value="PREVENT-HOST-DEATH FAMILY PROTEIN"/>
    <property type="match status" value="1"/>
</dbReference>
<evidence type="ECO:0000256" key="1">
    <source>
        <dbReference type="ARBA" id="ARBA00009981"/>
    </source>
</evidence>
<dbReference type="EMBL" id="WTVG01000001">
    <property type="protein sequence ID" value="NMG23190.1"/>
    <property type="molecule type" value="Genomic_DNA"/>
</dbReference>
<dbReference type="NCBIfam" id="TIGR01552">
    <property type="entry name" value="phd_fam"/>
    <property type="match status" value="1"/>
</dbReference>
<dbReference type="InterPro" id="IPR036165">
    <property type="entry name" value="YefM-like_sf"/>
</dbReference>
<sequence length="77" mass="8528">MRTVSLAEAKAHFSELVTQVAGGEEVVITRHGQPIVRLCGVEKTKVQLASRAQFRAQLPCLEKPSATLIRSLRDDER</sequence>
<accession>A0ABX1PFD5</accession>
<dbReference type="InterPro" id="IPR006442">
    <property type="entry name" value="Antitoxin_Phd/YefM"/>
</dbReference>
<reference evidence="3" key="1">
    <citation type="submission" date="2019-12" db="EMBL/GenBank/DDBJ databases">
        <title>Comparative genomics gives insights into the taxonomy of the Azoarcus-Aromatoleum group and reveals separate origins of nif in the plant-associated Azoarcus and non-plant-associated Aromatoleum sub-groups.</title>
        <authorList>
            <person name="Lafos M."/>
            <person name="Maluk M."/>
            <person name="Batista M."/>
            <person name="Junghare M."/>
            <person name="Carmona M."/>
            <person name="Faoro H."/>
            <person name="Cruz L.M."/>
            <person name="Battistoni F."/>
            <person name="De Souza E."/>
            <person name="Pedrosa F."/>
            <person name="Chen W.-M."/>
            <person name="Poole P.S."/>
            <person name="Dixon R.A."/>
            <person name="James E.K."/>
        </authorList>
    </citation>
    <scope>NUCLEOTIDE SEQUENCE</scope>
    <source>
        <strain evidence="3">LuFRes1</strain>
    </source>
</reference>
<dbReference type="Gene3D" id="3.40.1620.10">
    <property type="entry name" value="YefM-like domain"/>
    <property type="match status" value="1"/>
</dbReference>
<keyword evidence="4" id="KW-1185">Reference proteome</keyword>
<comment type="function">
    <text evidence="2">Antitoxin component of a type II toxin-antitoxin (TA) system.</text>
</comment>
<dbReference type="RefSeq" id="WP_169116612.1">
    <property type="nucleotide sequence ID" value="NZ_WTVG02000040.1"/>
</dbReference>
<organism evidence="3 4">
    <name type="scientific">Aromatoleum anaerobium</name>
    <dbReference type="NCBI Taxonomy" id="182180"/>
    <lineage>
        <taxon>Bacteria</taxon>
        <taxon>Pseudomonadati</taxon>
        <taxon>Pseudomonadota</taxon>
        <taxon>Betaproteobacteria</taxon>
        <taxon>Rhodocyclales</taxon>
        <taxon>Rhodocyclaceae</taxon>
        <taxon>Aromatoleum</taxon>
    </lineage>
</organism>
<proteinExistence type="inferred from homology"/>
<dbReference type="Pfam" id="PF02604">
    <property type="entry name" value="PhdYeFM_antitox"/>
    <property type="match status" value="1"/>
</dbReference>
<dbReference type="InterPro" id="IPR051416">
    <property type="entry name" value="phD-YefM_TA_antitoxins"/>
</dbReference>
<gene>
    <name evidence="3" type="ORF">GO606_00365</name>
</gene>
<dbReference type="SUPFAM" id="SSF143120">
    <property type="entry name" value="YefM-like"/>
    <property type="match status" value="1"/>
</dbReference>
<comment type="caution">
    <text evidence="3">The sequence shown here is derived from an EMBL/GenBank/DDBJ whole genome shotgun (WGS) entry which is preliminary data.</text>
</comment>
<protein>
    <recommendedName>
        <fullName evidence="2">Antitoxin</fullName>
    </recommendedName>
</protein>